<evidence type="ECO:0000256" key="2">
    <source>
        <dbReference type="ARBA" id="ARBA00023242"/>
    </source>
</evidence>
<comment type="subcellular location">
    <subcellularLocation>
        <location evidence="1">Nucleus</location>
    </subcellularLocation>
</comment>
<organism evidence="4 5">
    <name type="scientific">Tagetes erecta</name>
    <name type="common">African marigold</name>
    <dbReference type="NCBI Taxonomy" id="13708"/>
    <lineage>
        <taxon>Eukaryota</taxon>
        <taxon>Viridiplantae</taxon>
        <taxon>Streptophyta</taxon>
        <taxon>Embryophyta</taxon>
        <taxon>Tracheophyta</taxon>
        <taxon>Spermatophyta</taxon>
        <taxon>Magnoliopsida</taxon>
        <taxon>eudicotyledons</taxon>
        <taxon>Gunneridae</taxon>
        <taxon>Pentapetalae</taxon>
        <taxon>asterids</taxon>
        <taxon>campanulids</taxon>
        <taxon>Asterales</taxon>
        <taxon>Asteraceae</taxon>
        <taxon>Asteroideae</taxon>
        <taxon>Heliantheae alliance</taxon>
        <taxon>Tageteae</taxon>
        <taxon>Tagetes</taxon>
    </lineage>
</organism>
<protein>
    <recommendedName>
        <fullName evidence="3">DNA polymerase alpha subunit B OB domain-containing protein</fullName>
    </recommendedName>
</protein>
<keyword evidence="5" id="KW-1185">Reference proteome</keyword>
<evidence type="ECO:0000256" key="1">
    <source>
        <dbReference type="ARBA" id="ARBA00004123"/>
    </source>
</evidence>
<dbReference type="InterPro" id="IPR016722">
    <property type="entry name" value="DNA_pol_alpha_bsu"/>
</dbReference>
<dbReference type="GO" id="GO:0006270">
    <property type="term" value="P:DNA replication initiation"/>
    <property type="evidence" value="ECO:0007669"/>
    <property type="project" value="TreeGrafter"/>
</dbReference>
<reference evidence="4" key="1">
    <citation type="journal article" date="2023" name="bioRxiv">
        <title>Improved chromosome-level genome assembly for marigold (Tagetes erecta).</title>
        <authorList>
            <person name="Jiang F."/>
            <person name="Yuan L."/>
            <person name="Wang S."/>
            <person name="Wang H."/>
            <person name="Xu D."/>
            <person name="Wang A."/>
            <person name="Fan W."/>
        </authorList>
    </citation>
    <scope>NUCLEOTIDE SEQUENCE</scope>
    <source>
        <strain evidence="4">WSJ</strain>
        <tissue evidence="4">Leaf</tissue>
    </source>
</reference>
<dbReference type="Pfam" id="PF22062">
    <property type="entry name" value="OB_DPOA2"/>
    <property type="match status" value="1"/>
</dbReference>
<dbReference type="PANTHER" id="PTHR23061">
    <property type="entry name" value="DNA POLYMERASE 2 ALPHA 70 KDA SUBUNIT"/>
    <property type="match status" value="1"/>
</dbReference>
<dbReference type="GO" id="GO:0005658">
    <property type="term" value="C:alpha DNA polymerase:primase complex"/>
    <property type="evidence" value="ECO:0007669"/>
    <property type="project" value="TreeGrafter"/>
</dbReference>
<dbReference type="EMBL" id="JAUHHV010000011">
    <property type="protein sequence ID" value="KAK1408708.1"/>
    <property type="molecule type" value="Genomic_DNA"/>
</dbReference>
<evidence type="ECO:0000313" key="5">
    <source>
        <dbReference type="Proteomes" id="UP001229421"/>
    </source>
</evidence>
<sequence>MFRQSLLRSPCICSSDLRSRLKRSLEGPRGLAPRALRRSSQSDTHDCVCLISFGVLDVTPITNGKMRSLGKPLELVTPFGQRNDKFVVHSNTENSEDDVIKRAYQKFNHLEDRMMKYSQALVASQLYDELVDPSVASQKTIFTVGIICCEEEGRVKEKPIMLQSSVQHSGGQRVRLELQKLEQFSIFPGQILSVEGRIEAKCILARGERGGHFAELNYHGSPDSSSASLIQI</sequence>
<feature type="domain" description="DNA polymerase alpha subunit B OB" evidence="3">
    <location>
        <begin position="113"/>
        <end position="197"/>
    </location>
</feature>
<dbReference type="Proteomes" id="UP001229421">
    <property type="component" value="Unassembled WGS sequence"/>
</dbReference>
<proteinExistence type="predicted"/>
<comment type="caution">
    <text evidence="4">The sequence shown here is derived from an EMBL/GenBank/DDBJ whole genome shotgun (WGS) entry which is preliminary data.</text>
</comment>
<evidence type="ECO:0000313" key="4">
    <source>
        <dbReference type="EMBL" id="KAK1408708.1"/>
    </source>
</evidence>
<dbReference type="AlphaFoldDB" id="A0AAD8NI27"/>
<gene>
    <name evidence="4" type="ORF">QVD17_40708</name>
</gene>
<dbReference type="PANTHER" id="PTHR23061:SF12">
    <property type="entry name" value="DNA POLYMERASE ALPHA SUBUNIT B"/>
    <property type="match status" value="1"/>
</dbReference>
<accession>A0AAD8NI27</accession>
<keyword evidence="2" id="KW-0539">Nucleus</keyword>
<dbReference type="InterPro" id="IPR054300">
    <property type="entry name" value="OB_DPOA2"/>
</dbReference>
<evidence type="ECO:0000259" key="3">
    <source>
        <dbReference type="Pfam" id="PF22062"/>
    </source>
</evidence>
<name>A0AAD8NI27_TARER</name>